<dbReference type="EMBL" id="NFSB01000044">
    <property type="protein sequence ID" value="OUM38612.1"/>
    <property type="molecule type" value="Genomic_DNA"/>
</dbReference>
<gene>
    <name evidence="1" type="ORF">B8W72_01610</name>
</gene>
<dbReference type="Proteomes" id="UP000196082">
    <property type="component" value="Unassembled WGS sequence"/>
</dbReference>
<dbReference type="RefSeq" id="WP_086974353.1">
    <property type="nucleotide sequence ID" value="NZ_NFSB01000044.1"/>
</dbReference>
<comment type="caution">
    <text evidence="1">The sequence shown here is derived from an EMBL/GenBank/DDBJ whole genome shotgun (WGS) entry which is preliminary data.</text>
</comment>
<evidence type="ECO:0000313" key="2">
    <source>
        <dbReference type="Proteomes" id="UP000196082"/>
    </source>
</evidence>
<dbReference type="AlphaFoldDB" id="A0A1Y3LTI2"/>
<evidence type="ECO:0000313" key="1">
    <source>
        <dbReference type="EMBL" id="OUM38612.1"/>
    </source>
</evidence>
<accession>A0A1Y3LTI2</accession>
<name>A0A1Y3LTI2_PSEPU</name>
<reference evidence="1 2" key="1">
    <citation type="submission" date="2017-05" db="EMBL/GenBank/DDBJ databases">
        <title>Whole genome sequence of Pseudomonas putida isolate 1312 commercialized as a biostimulant.</title>
        <authorList>
            <person name="Crovadore J."/>
            <person name="Blanc P."/>
            <person name="Chablais R."/>
            <person name="Cochard B."/>
            <person name="Grizard D."/>
            <person name="Lefort F."/>
        </authorList>
    </citation>
    <scope>NUCLEOTIDE SEQUENCE [LARGE SCALE GENOMIC DNA]</scope>
    <source>
        <strain evidence="1 2">1312</strain>
    </source>
</reference>
<organism evidence="1 2">
    <name type="scientific">Pseudomonas putida</name>
    <name type="common">Arthrobacter siderocapsulatus</name>
    <dbReference type="NCBI Taxonomy" id="303"/>
    <lineage>
        <taxon>Bacteria</taxon>
        <taxon>Pseudomonadati</taxon>
        <taxon>Pseudomonadota</taxon>
        <taxon>Gammaproteobacteria</taxon>
        <taxon>Pseudomonadales</taxon>
        <taxon>Pseudomonadaceae</taxon>
        <taxon>Pseudomonas</taxon>
    </lineage>
</organism>
<sequence>MVIRSMAKNLPPDPGKPGWVLGWGVLRDRHPWHFVDVYADQQTAQVEAERLGAGYVVEYGSHRLGSHEFVCGVTLPEG</sequence>
<proteinExistence type="predicted"/>
<protein>
    <submittedName>
        <fullName evidence="1">Uncharacterized protein</fullName>
    </submittedName>
</protein>